<feature type="chain" id="PRO_5008363291" evidence="1">
    <location>
        <begin position="23"/>
        <end position="125"/>
    </location>
</feature>
<reference evidence="2" key="1">
    <citation type="submission" date="2016-05" db="EMBL/GenBank/DDBJ databases">
        <authorList>
            <person name="Lavstsen T."/>
            <person name="Jespersen J.S."/>
        </authorList>
    </citation>
    <scope>NUCLEOTIDE SEQUENCE</scope>
    <source>
        <tissue evidence="2">Brain</tissue>
    </source>
</reference>
<proteinExistence type="predicted"/>
<dbReference type="EMBL" id="HADW01017462">
    <property type="protein sequence ID" value="SBP18862.1"/>
    <property type="molecule type" value="Transcribed_RNA"/>
</dbReference>
<feature type="non-terminal residue" evidence="2">
    <location>
        <position position="125"/>
    </location>
</feature>
<feature type="signal peptide" evidence="1">
    <location>
        <begin position="1"/>
        <end position="22"/>
    </location>
</feature>
<organism evidence="2">
    <name type="scientific">Iconisemion striatum</name>
    <dbReference type="NCBI Taxonomy" id="60296"/>
    <lineage>
        <taxon>Eukaryota</taxon>
        <taxon>Metazoa</taxon>
        <taxon>Chordata</taxon>
        <taxon>Craniata</taxon>
        <taxon>Vertebrata</taxon>
        <taxon>Euteleostomi</taxon>
        <taxon>Actinopterygii</taxon>
        <taxon>Neopterygii</taxon>
        <taxon>Teleostei</taxon>
        <taxon>Neoteleostei</taxon>
        <taxon>Acanthomorphata</taxon>
        <taxon>Ovalentaria</taxon>
        <taxon>Atherinomorphae</taxon>
        <taxon>Cyprinodontiformes</taxon>
        <taxon>Nothobranchiidae</taxon>
        <taxon>Iconisemion</taxon>
    </lineage>
</organism>
<protein>
    <submittedName>
        <fullName evidence="2">Uncharacterized protein</fullName>
    </submittedName>
</protein>
<sequence>APHVSLFLHILVLIFYVWLSCCREEEDKEEEEMPGVCVNSAAGKRGGGGEMLQSAFSTADIQGVICSIKSSSAAAAEGSSRGPERMFTIRNASGPACMCCRATNKHWTADGLFGRMDEEVLLHPT</sequence>
<evidence type="ECO:0000256" key="1">
    <source>
        <dbReference type="SAM" id="SignalP"/>
    </source>
</evidence>
<dbReference type="AlphaFoldDB" id="A0A1A7XLA2"/>
<evidence type="ECO:0000313" key="2">
    <source>
        <dbReference type="EMBL" id="SBP18862.1"/>
    </source>
</evidence>
<gene>
    <name evidence="2" type="primary">Nfu_g_1_008794</name>
</gene>
<feature type="non-terminal residue" evidence="2">
    <location>
        <position position="1"/>
    </location>
</feature>
<keyword evidence="1" id="KW-0732">Signal</keyword>
<name>A0A1A7XLA2_9TELE</name>
<reference evidence="2" key="2">
    <citation type="submission" date="2016-06" db="EMBL/GenBank/DDBJ databases">
        <title>The genome of a short-lived fish provides insights into sex chromosome evolution and the genetic control of aging.</title>
        <authorList>
            <person name="Reichwald K."/>
            <person name="Felder M."/>
            <person name="Petzold A."/>
            <person name="Koch P."/>
            <person name="Groth M."/>
            <person name="Platzer M."/>
        </authorList>
    </citation>
    <scope>NUCLEOTIDE SEQUENCE</scope>
    <source>
        <tissue evidence="2">Brain</tissue>
    </source>
</reference>
<accession>A0A1A7XLA2</accession>